<evidence type="ECO:0000313" key="4">
    <source>
        <dbReference type="Proteomes" id="UP001500635"/>
    </source>
</evidence>
<proteinExistence type="predicted"/>
<dbReference type="InterPro" id="IPR012347">
    <property type="entry name" value="Ferritin-like"/>
</dbReference>
<dbReference type="SUPFAM" id="SSF47240">
    <property type="entry name" value="Ferritin-like"/>
    <property type="match status" value="1"/>
</dbReference>
<keyword evidence="4" id="KW-1185">Reference proteome</keyword>
<dbReference type="RefSeq" id="WP_345001400.1">
    <property type="nucleotide sequence ID" value="NZ_BAABFR010000154.1"/>
</dbReference>
<dbReference type="InterPro" id="IPR009078">
    <property type="entry name" value="Ferritin-like_SF"/>
</dbReference>
<dbReference type="Gene3D" id="1.20.1260.10">
    <property type="match status" value="1"/>
</dbReference>
<gene>
    <name evidence="3" type="ORF">GCM10023147_49840</name>
</gene>
<evidence type="ECO:0000313" key="3">
    <source>
        <dbReference type="EMBL" id="GAA4406309.1"/>
    </source>
</evidence>
<dbReference type="Pfam" id="PF13794">
    <property type="entry name" value="MiaE_2"/>
    <property type="match status" value="1"/>
</dbReference>
<sequence length="249" mass="26190">MTEQQQAGPGAVDGAGGSPEVPVASSRPVAGYGVDGAAEHPGVAQLFAVLAGGEILAFERLAKEAELAPDLRGRIAFASMAAAEMAHFETLQGELERRGLEVVAVTEPYLEVLARYHARTTPRNWYEALVKAYIGDGLAADFYTQVLPALPAGAAAVVEETLSGTGHSEFVVPQVRSAVVANPALRSPLTLWGRRLLSEAITQAQEVLATRDELTDMLFASAADVAGIADFFETAQNHHAKRMAALGLG</sequence>
<evidence type="ECO:0000259" key="2">
    <source>
        <dbReference type="Pfam" id="PF13794"/>
    </source>
</evidence>
<name>A0ABP8KHM9_9ACTN</name>
<comment type="caution">
    <text evidence="3">The sequence shown here is derived from an EMBL/GenBank/DDBJ whole genome shotgun (WGS) entry which is preliminary data.</text>
</comment>
<accession>A0ABP8KHM9</accession>
<organism evidence="3 4">
    <name type="scientific">Tsukamurella soli</name>
    <dbReference type="NCBI Taxonomy" id="644556"/>
    <lineage>
        <taxon>Bacteria</taxon>
        <taxon>Bacillati</taxon>
        <taxon>Actinomycetota</taxon>
        <taxon>Actinomycetes</taxon>
        <taxon>Mycobacteriales</taxon>
        <taxon>Tsukamurellaceae</taxon>
        <taxon>Tsukamurella</taxon>
    </lineage>
</organism>
<protein>
    <submittedName>
        <fullName evidence="3">Ferritin-like fold-containing protein</fullName>
    </submittedName>
</protein>
<feature type="region of interest" description="Disordered" evidence="1">
    <location>
        <begin position="1"/>
        <end position="24"/>
    </location>
</feature>
<evidence type="ECO:0000256" key="1">
    <source>
        <dbReference type="SAM" id="MobiDB-lite"/>
    </source>
</evidence>
<reference evidence="4" key="1">
    <citation type="journal article" date="2019" name="Int. J. Syst. Evol. Microbiol.">
        <title>The Global Catalogue of Microorganisms (GCM) 10K type strain sequencing project: providing services to taxonomists for standard genome sequencing and annotation.</title>
        <authorList>
            <consortium name="The Broad Institute Genomics Platform"/>
            <consortium name="The Broad Institute Genome Sequencing Center for Infectious Disease"/>
            <person name="Wu L."/>
            <person name="Ma J."/>
        </authorList>
    </citation>
    <scope>NUCLEOTIDE SEQUENCE [LARGE SCALE GENOMIC DNA]</scope>
    <source>
        <strain evidence="4">JCM 17688</strain>
    </source>
</reference>
<feature type="domain" description="Ferritin-like" evidence="2">
    <location>
        <begin position="42"/>
        <end position="219"/>
    </location>
</feature>
<dbReference type="CDD" id="cd00657">
    <property type="entry name" value="Ferritin_like"/>
    <property type="match status" value="1"/>
</dbReference>
<dbReference type="Proteomes" id="UP001500635">
    <property type="component" value="Unassembled WGS sequence"/>
</dbReference>
<dbReference type="EMBL" id="BAABFR010000154">
    <property type="protein sequence ID" value="GAA4406309.1"/>
    <property type="molecule type" value="Genomic_DNA"/>
</dbReference>
<dbReference type="InterPro" id="IPR059125">
    <property type="entry name" value="Ferritin_actino"/>
</dbReference>